<dbReference type="AlphaFoldDB" id="A0A5C3N020"/>
<reference evidence="1 2" key="1">
    <citation type="journal article" date="2019" name="Nat. Ecol. Evol.">
        <title>Megaphylogeny resolves global patterns of mushroom evolution.</title>
        <authorList>
            <person name="Varga T."/>
            <person name="Krizsan K."/>
            <person name="Foldi C."/>
            <person name="Dima B."/>
            <person name="Sanchez-Garcia M."/>
            <person name="Sanchez-Ramirez S."/>
            <person name="Szollosi G.J."/>
            <person name="Szarkandi J.G."/>
            <person name="Papp V."/>
            <person name="Albert L."/>
            <person name="Andreopoulos W."/>
            <person name="Angelini C."/>
            <person name="Antonin V."/>
            <person name="Barry K.W."/>
            <person name="Bougher N.L."/>
            <person name="Buchanan P."/>
            <person name="Buyck B."/>
            <person name="Bense V."/>
            <person name="Catcheside P."/>
            <person name="Chovatia M."/>
            <person name="Cooper J."/>
            <person name="Damon W."/>
            <person name="Desjardin D."/>
            <person name="Finy P."/>
            <person name="Geml J."/>
            <person name="Haridas S."/>
            <person name="Hughes K."/>
            <person name="Justo A."/>
            <person name="Karasinski D."/>
            <person name="Kautmanova I."/>
            <person name="Kiss B."/>
            <person name="Kocsube S."/>
            <person name="Kotiranta H."/>
            <person name="LaButti K.M."/>
            <person name="Lechner B.E."/>
            <person name="Liimatainen K."/>
            <person name="Lipzen A."/>
            <person name="Lukacs Z."/>
            <person name="Mihaltcheva S."/>
            <person name="Morgado L.N."/>
            <person name="Niskanen T."/>
            <person name="Noordeloos M.E."/>
            <person name="Ohm R.A."/>
            <person name="Ortiz-Santana B."/>
            <person name="Ovrebo C."/>
            <person name="Racz N."/>
            <person name="Riley R."/>
            <person name="Savchenko A."/>
            <person name="Shiryaev A."/>
            <person name="Soop K."/>
            <person name="Spirin V."/>
            <person name="Szebenyi C."/>
            <person name="Tomsovsky M."/>
            <person name="Tulloss R.E."/>
            <person name="Uehling J."/>
            <person name="Grigoriev I.V."/>
            <person name="Vagvolgyi C."/>
            <person name="Papp T."/>
            <person name="Martin F.M."/>
            <person name="Miettinen O."/>
            <person name="Hibbett D.S."/>
            <person name="Nagy L.G."/>
        </authorList>
    </citation>
    <scope>NUCLEOTIDE SEQUENCE [LARGE SCALE GENOMIC DNA]</scope>
    <source>
        <strain evidence="1 2">OMC1185</strain>
    </source>
</reference>
<dbReference type="Gene3D" id="1.20.1280.50">
    <property type="match status" value="1"/>
</dbReference>
<dbReference type="OrthoDB" id="3156903at2759"/>
<dbReference type="Proteomes" id="UP000305948">
    <property type="component" value="Unassembled WGS sequence"/>
</dbReference>
<dbReference type="InterPro" id="IPR032675">
    <property type="entry name" value="LRR_dom_sf"/>
</dbReference>
<proteinExistence type="predicted"/>
<protein>
    <submittedName>
        <fullName evidence="1">Uncharacterized protein</fullName>
    </submittedName>
</protein>
<dbReference type="EMBL" id="ML213515">
    <property type="protein sequence ID" value="TFK49806.1"/>
    <property type="molecule type" value="Genomic_DNA"/>
</dbReference>
<sequence length="585" mass="66657">MAMISKLSNELLLEIFKYYISTSETESIRYSTPYRWTKLRLVCSYWKEILESPMLWDQVPVTSLRAMKLVLYHNPVVDLDMRGSLVDLAKPADQQKLVRMQRLAGRIRSIDLCTSAAVMNAWNTPTPRLKSLALRRMPGTPAIQAQVTDPSTLLTRFQSPVLTKLELQGFTWNEVKPMLDDAIEDLALDRILGMRVDEFASAIKRMPHLRRLRMSYHSLIFLRALLLDTMEELMLVGLGQVLDGARFLAIVGQMQSLRRLEISTKVTNPSADAAMVELPNLKSIMCLIRHPQEAEYLTRMKVPTLRHFQLSAGNNQSENDAGLQEILQLVLPLVQQVAKNTPLPTALFSSPIPDLHLTFKEEPATHPDNGIQLNLFVNNHKELLCFIASYFAPVLARVESAYIGDGRYSHRRSLPAWRSIFRQMGNAQSLHLEQRGAKAMSGGLHHHPKNGVCEAVFPKLRNLYLDNVRFHPQRRKTNDNWGVKMTATRPSFFGDLKRSFQLRDAATRLNNLLNGHNIESEDGAEFEEAGEGFEDGARQRYSAKPKDDGKFRLVIRNAIRLYARDVEKLTKPGRLVIWDAVNRRN</sequence>
<keyword evidence="2" id="KW-1185">Reference proteome</keyword>
<evidence type="ECO:0000313" key="2">
    <source>
        <dbReference type="Proteomes" id="UP000305948"/>
    </source>
</evidence>
<dbReference type="Gene3D" id="3.80.10.10">
    <property type="entry name" value="Ribonuclease Inhibitor"/>
    <property type="match status" value="1"/>
</dbReference>
<accession>A0A5C3N020</accession>
<evidence type="ECO:0000313" key="1">
    <source>
        <dbReference type="EMBL" id="TFK49806.1"/>
    </source>
</evidence>
<name>A0A5C3N020_9AGAM</name>
<gene>
    <name evidence="1" type="ORF">OE88DRAFT_1662497</name>
</gene>
<organism evidence="1 2">
    <name type="scientific">Heliocybe sulcata</name>
    <dbReference type="NCBI Taxonomy" id="5364"/>
    <lineage>
        <taxon>Eukaryota</taxon>
        <taxon>Fungi</taxon>
        <taxon>Dikarya</taxon>
        <taxon>Basidiomycota</taxon>
        <taxon>Agaricomycotina</taxon>
        <taxon>Agaricomycetes</taxon>
        <taxon>Gloeophyllales</taxon>
        <taxon>Gloeophyllaceae</taxon>
        <taxon>Heliocybe</taxon>
    </lineage>
</organism>